<keyword evidence="3" id="KW-1185">Reference proteome</keyword>
<dbReference type="SUPFAM" id="SSF47413">
    <property type="entry name" value="lambda repressor-like DNA-binding domains"/>
    <property type="match status" value="1"/>
</dbReference>
<evidence type="ECO:0000313" key="2">
    <source>
        <dbReference type="EMBL" id="MFD1888540.1"/>
    </source>
</evidence>
<name>A0ABW4RRR3_9BACL</name>
<dbReference type="RefSeq" id="WP_347323250.1">
    <property type="nucleotide sequence ID" value="NZ_JBCGUH010000001.1"/>
</dbReference>
<sequence>MKQQYRELGDFLKRKRNSLSPEQLGIMDKRTRRVAGLRREEVADLANISIDWYVRLEQGRAVHPSPEVLASLAHALQLNMQEQQYLFSLAQHRWPETVPMLDGVSERMQRFLDVQLPHPAYVMDYYWTIIAWNRAASVVFGNYNKMSPLERNSIWRAFTDPSMKDLLEDWESHAKLRVSQLRMRLGQCPNDPNGLRLVEQLIEQSYEFKNWWLQGNVSGTPEGSKRIFHPLVGEIRLDYLSFQCEDVPQASITIHMLTGSTSKQKVERLLND</sequence>
<accession>A0ABW4RRR3</accession>
<comment type="caution">
    <text evidence="2">The sequence shown here is derived from an EMBL/GenBank/DDBJ whole genome shotgun (WGS) entry which is preliminary data.</text>
</comment>
<dbReference type="InterPro" id="IPR010982">
    <property type="entry name" value="Lambda_DNA-bd_dom_sf"/>
</dbReference>
<organism evidence="2 3">
    <name type="scientific">Paenibacillus wenxiniae</name>
    <dbReference type="NCBI Taxonomy" id="1636843"/>
    <lineage>
        <taxon>Bacteria</taxon>
        <taxon>Bacillati</taxon>
        <taxon>Bacillota</taxon>
        <taxon>Bacilli</taxon>
        <taxon>Bacillales</taxon>
        <taxon>Paenibacillaceae</taxon>
        <taxon>Paenibacillus</taxon>
    </lineage>
</organism>
<proteinExistence type="predicted"/>
<dbReference type="InterPro" id="IPR001387">
    <property type="entry name" value="Cro/C1-type_HTH"/>
</dbReference>
<dbReference type="Pfam" id="PF13560">
    <property type="entry name" value="HTH_31"/>
    <property type="match status" value="1"/>
</dbReference>
<protein>
    <submittedName>
        <fullName evidence="2">Helix-turn-helix transcriptional regulator</fullName>
    </submittedName>
</protein>
<dbReference type="Proteomes" id="UP001597233">
    <property type="component" value="Unassembled WGS sequence"/>
</dbReference>
<dbReference type="Pfam" id="PF17765">
    <property type="entry name" value="MLTR_LBD"/>
    <property type="match status" value="1"/>
</dbReference>
<dbReference type="EMBL" id="JBHUEH010000032">
    <property type="protein sequence ID" value="MFD1888540.1"/>
    <property type="molecule type" value="Genomic_DNA"/>
</dbReference>
<dbReference type="Gene3D" id="1.10.260.40">
    <property type="entry name" value="lambda repressor-like DNA-binding domains"/>
    <property type="match status" value="1"/>
</dbReference>
<gene>
    <name evidence="2" type="ORF">ACFSC9_23900</name>
</gene>
<dbReference type="InterPro" id="IPR041413">
    <property type="entry name" value="MLTR_LBD"/>
</dbReference>
<dbReference type="Gene3D" id="3.30.450.180">
    <property type="match status" value="1"/>
</dbReference>
<dbReference type="SMART" id="SM00530">
    <property type="entry name" value="HTH_XRE"/>
    <property type="match status" value="1"/>
</dbReference>
<dbReference type="PANTHER" id="PTHR35010">
    <property type="entry name" value="BLL4672 PROTEIN-RELATED"/>
    <property type="match status" value="1"/>
</dbReference>
<dbReference type="CDD" id="cd00093">
    <property type="entry name" value="HTH_XRE"/>
    <property type="match status" value="1"/>
</dbReference>
<evidence type="ECO:0000259" key="1">
    <source>
        <dbReference type="PROSITE" id="PS50943"/>
    </source>
</evidence>
<reference evidence="3" key="1">
    <citation type="journal article" date="2019" name="Int. J. Syst. Evol. Microbiol.">
        <title>The Global Catalogue of Microorganisms (GCM) 10K type strain sequencing project: providing services to taxonomists for standard genome sequencing and annotation.</title>
        <authorList>
            <consortium name="The Broad Institute Genomics Platform"/>
            <consortium name="The Broad Institute Genome Sequencing Center for Infectious Disease"/>
            <person name="Wu L."/>
            <person name="Ma J."/>
        </authorList>
    </citation>
    <scope>NUCLEOTIDE SEQUENCE [LARGE SCALE GENOMIC DNA]</scope>
    <source>
        <strain evidence="3">CCUG 54950</strain>
    </source>
</reference>
<evidence type="ECO:0000313" key="3">
    <source>
        <dbReference type="Proteomes" id="UP001597233"/>
    </source>
</evidence>
<dbReference type="PROSITE" id="PS50943">
    <property type="entry name" value="HTH_CROC1"/>
    <property type="match status" value="1"/>
</dbReference>
<feature type="domain" description="HTH cro/C1-type" evidence="1">
    <location>
        <begin position="29"/>
        <end position="83"/>
    </location>
</feature>